<dbReference type="Proteomes" id="UP000243205">
    <property type="component" value="Unassembled WGS sequence"/>
</dbReference>
<evidence type="ECO:0008006" key="3">
    <source>
        <dbReference type="Google" id="ProtNLM"/>
    </source>
</evidence>
<dbReference type="AlphaFoldDB" id="A0A1G6X2K0"/>
<dbReference type="CDD" id="cd00371">
    <property type="entry name" value="HMA"/>
    <property type="match status" value="1"/>
</dbReference>
<accession>A0A1G6X2K0</accession>
<name>A0A1G6X2K0_9BACT</name>
<dbReference type="EMBL" id="FNAQ01000001">
    <property type="protein sequence ID" value="SDD71505.1"/>
    <property type="molecule type" value="Genomic_DNA"/>
</dbReference>
<protein>
    <recommendedName>
        <fullName evidence="3">Cation transporter</fullName>
    </recommendedName>
</protein>
<evidence type="ECO:0000313" key="1">
    <source>
        <dbReference type="EMBL" id="SDD71505.1"/>
    </source>
</evidence>
<gene>
    <name evidence="1" type="ORF">SAMN05661003_10194</name>
</gene>
<dbReference type="STRING" id="57664.SAMN05661003_10194"/>
<dbReference type="Pfam" id="PF19991">
    <property type="entry name" value="HMA_2"/>
    <property type="match status" value="1"/>
</dbReference>
<sequence length="114" mass="12770">MTETRKRQAITELFRVADYARIAHHIRGRIRIKFPLAAKKGLADIALESLAGQLPGVQHYRINGKNGSLVIDYDPAVIPCQMWERIINSAPEGRPALAEELLSIWTHSLEGEQA</sequence>
<reference evidence="2" key="1">
    <citation type="submission" date="2016-10" db="EMBL/GenBank/DDBJ databases">
        <authorList>
            <person name="Varghese N."/>
            <person name="Submissions S."/>
        </authorList>
    </citation>
    <scope>NUCLEOTIDE SEQUENCE [LARGE SCALE GENOMIC DNA]</scope>
    <source>
        <strain evidence="2">DSM 8987</strain>
    </source>
</reference>
<keyword evidence="2" id="KW-1185">Reference proteome</keyword>
<dbReference type="RefSeq" id="WP_092075253.1">
    <property type="nucleotide sequence ID" value="NZ_FNAQ01000001.1"/>
</dbReference>
<organism evidence="1 2">
    <name type="scientific">Desulfuromonas thiophila</name>
    <dbReference type="NCBI Taxonomy" id="57664"/>
    <lineage>
        <taxon>Bacteria</taxon>
        <taxon>Pseudomonadati</taxon>
        <taxon>Thermodesulfobacteriota</taxon>
        <taxon>Desulfuromonadia</taxon>
        <taxon>Desulfuromonadales</taxon>
        <taxon>Desulfuromonadaceae</taxon>
        <taxon>Desulfuromonas</taxon>
    </lineage>
</organism>
<evidence type="ECO:0000313" key="2">
    <source>
        <dbReference type="Proteomes" id="UP000243205"/>
    </source>
</evidence>
<proteinExistence type="predicted"/>
<dbReference type="GO" id="GO:0046872">
    <property type="term" value="F:metal ion binding"/>
    <property type="evidence" value="ECO:0007669"/>
    <property type="project" value="InterPro"/>
</dbReference>
<dbReference type="InterPro" id="IPR006121">
    <property type="entry name" value="HMA_dom"/>
</dbReference>